<dbReference type="Pfam" id="PF13545">
    <property type="entry name" value="HTH_Crp_2"/>
    <property type="match status" value="1"/>
</dbReference>
<evidence type="ECO:0000256" key="3">
    <source>
        <dbReference type="ARBA" id="ARBA00023163"/>
    </source>
</evidence>
<dbReference type="InterPro" id="IPR036390">
    <property type="entry name" value="WH_DNA-bd_sf"/>
</dbReference>
<keyword evidence="1" id="KW-0805">Transcription regulation</keyword>
<evidence type="ECO:0000256" key="1">
    <source>
        <dbReference type="ARBA" id="ARBA00023015"/>
    </source>
</evidence>
<evidence type="ECO:0000256" key="2">
    <source>
        <dbReference type="ARBA" id="ARBA00023125"/>
    </source>
</evidence>
<dbReference type="CDD" id="cd00038">
    <property type="entry name" value="CAP_ED"/>
    <property type="match status" value="1"/>
</dbReference>
<feature type="domain" description="Cyclic nucleotide-binding" evidence="4">
    <location>
        <begin position="19"/>
        <end position="139"/>
    </location>
</feature>
<proteinExistence type="predicted"/>
<dbReference type="SMART" id="SM00100">
    <property type="entry name" value="cNMP"/>
    <property type="match status" value="1"/>
</dbReference>
<feature type="domain" description="HTH crp-type" evidence="5">
    <location>
        <begin position="153"/>
        <end position="224"/>
    </location>
</feature>
<dbReference type="Pfam" id="PF00027">
    <property type="entry name" value="cNMP_binding"/>
    <property type="match status" value="1"/>
</dbReference>
<dbReference type="SUPFAM" id="SSF46785">
    <property type="entry name" value="Winged helix' DNA-binding domain"/>
    <property type="match status" value="1"/>
</dbReference>
<keyword evidence="2" id="KW-0238">DNA-binding</keyword>
<dbReference type="InterPro" id="IPR012318">
    <property type="entry name" value="HTH_CRP"/>
</dbReference>
<evidence type="ECO:0000259" key="5">
    <source>
        <dbReference type="PROSITE" id="PS51063"/>
    </source>
</evidence>
<dbReference type="InterPro" id="IPR014710">
    <property type="entry name" value="RmlC-like_jellyroll"/>
</dbReference>
<dbReference type="InterPro" id="IPR018490">
    <property type="entry name" value="cNMP-bd_dom_sf"/>
</dbReference>
<dbReference type="Proteomes" id="UP000248584">
    <property type="component" value="Unassembled WGS sequence"/>
</dbReference>
<dbReference type="InterPro" id="IPR050397">
    <property type="entry name" value="Env_Response_Regulators"/>
</dbReference>
<organism evidence="6 7">
    <name type="scientific">Nonlabens dokdonensis</name>
    <dbReference type="NCBI Taxonomy" id="328515"/>
    <lineage>
        <taxon>Bacteria</taxon>
        <taxon>Pseudomonadati</taxon>
        <taxon>Bacteroidota</taxon>
        <taxon>Flavobacteriia</taxon>
        <taxon>Flavobacteriales</taxon>
        <taxon>Flavobacteriaceae</taxon>
        <taxon>Nonlabens</taxon>
    </lineage>
</organism>
<gene>
    <name evidence="6" type="ORF">LX97_00026</name>
</gene>
<evidence type="ECO:0000259" key="4">
    <source>
        <dbReference type="PROSITE" id="PS50042"/>
    </source>
</evidence>
<dbReference type="Gene3D" id="1.10.10.10">
    <property type="entry name" value="Winged helix-like DNA-binding domain superfamily/Winged helix DNA-binding domain"/>
    <property type="match status" value="1"/>
</dbReference>
<dbReference type="RefSeq" id="WP_015360817.1">
    <property type="nucleotide sequence ID" value="NZ_QKZR01000001.1"/>
</dbReference>
<dbReference type="InterPro" id="IPR000595">
    <property type="entry name" value="cNMP-bd_dom"/>
</dbReference>
<keyword evidence="7" id="KW-1185">Reference proteome</keyword>
<dbReference type="SUPFAM" id="SSF51206">
    <property type="entry name" value="cAMP-binding domain-like"/>
    <property type="match status" value="1"/>
</dbReference>
<name>A0ABX5PZ21_9FLAO</name>
<comment type="caution">
    <text evidence="6">The sequence shown here is derived from an EMBL/GenBank/DDBJ whole genome shotgun (WGS) entry which is preliminary data.</text>
</comment>
<dbReference type="Gene3D" id="2.60.120.10">
    <property type="entry name" value="Jelly Rolls"/>
    <property type="match status" value="1"/>
</dbReference>
<reference evidence="6 7" key="1">
    <citation type="submission" date="2018-06" db="EMBL/GenBank/DDBJ databases">
        <title>Genomic Encyclopedia of Archaeal and Bacterial Type Strains, Phase II (KMG-II): from individual species to whole genera.</title>
        <authorList>
            <person name="Goeker M."/>
        </authorList>
    </citation>
    <scope>NUCLEOTIDE SEQUENCE [LARGE SCALE GENOMIC DNA]</scope>
    <source>
        <strain evidence="6 7">DSM 17205</strain>
    </source>
</reference>
<sequence>MSQHTEQRCENCIVRRLNTLKALTKEELKNISDSKETKTVKKGDEIFKEGDKLNGVFCVRDGVSKLSKMSDNGKDQIVKLVKRGELLGQRSVITEESTNLSAVALSDMTVCFIPKNHLKDNISNNIKFTNAILQQMANELKFADDVIVNMAQKNVRQRIAETLKYLEDTFGTDDEGYIKMILTREDIANVVGTAKEACIRQLTKFKKAGWIATDGKRIKLVDHKSLYNLIEGFE</sequence>
<evidence type="ECO:0000313" key="7">
    <source>
        <dbReference type="Proteomes" id="UP000248584"/>
    </source>
</evidence>
<protein>
    <submittedName>
        <fullName evidence="6">CRP-like cAMP-binding protein</fullName>
    </submittedName>
</protein>
<dbReference type="InterPro" id="IPR036388">
    <property type="entry name" value="WH-like_DNA-bd_sf"/>
</dbReference>
<dbReference type="PROSITE" id="PS51063">
    <property type="entry name" value="HTH_CRP_2"/>
    <property type="match status" value="1"/>
</dbReference>
<dbReference type="EMBL" id="QKZR01000001">
    <property type="protein sequence ID" value="PZX43027.1"/>
    <property type="molecule type" value="Genomic_DNA"/>
</dbReference>
<dbReference type="PROSITE" id="PS50042">
    <property type="entry name" value="CNMP_BINDING_3"/>
    <property type="match status" value="1"/>
</dbReference>
<dbReference type="PANTHER" id="PTHR24567">
    <property type="entry name" value="CRP FAMILY TRANSCRIPTIONAL REGULATORY PROTEIN"/>
    <property type="match status" value="1"/>
</dbReference>
<dbReference type="PANTHER" id="PTHR24567:SF26">
    <property type="entry name" value="REGULATORY PROTEIN YEIL"/>
    <property type="match status" value="1"/>
</dbReference>
<keyword evidence="3" id="KW-0804">Transcription</keyword>
<accession>A0ABX5PZ21</accession>
<evidence type="ECO:0000313" key="6">
    <source>
        <dbReference type="EMBL" id="PZX43027.1"/>
    </source>
</evidence>
<dbReference type="SMART" id="SM00419">
    <property type="entry name" value="HTH_CRP"/>
    <property type="match status" value="1"/>
</dbReference>